<organism evidence="2 3">
    <name type="scientific">Sphenostylis stenocarpa</name>
    <dbReference type="NCBI Taxonomy" id="92480"/>
    <lineage>
        <taxon>Eukaryota</taxon>
        <taxon>Viridiplantae</taxon>
        <taxon>Streptophyta</taxon>
        <taxon>Embryophyta</taxon>
        <taxon>Tracheophyta</taxon>
        <taxon>Spermatophyta</taxon>
        <taxon>Magnoliopsida</taxon>
        <taxon>eudicotyledons</taxon>
        <taxon>Gunneridae</taxon>
        <taxon>Pentapetalae</taxon>
        <taxon>rosids</taxon>
        <taxon>fabids</taxon>
        <taxon>Fabales</taxon>
        <taxon>Fabaceae</taxon>
        <taxon>Papilionoideae</taxon>
        <taxon>50 kb inversion clade</taxon>
        <taxon>NPAAA clade</taxon>
        <taxon>indigoferoid/millettioid clade</taxon>
        <taxon>Phaseoleae</taxon>
        <taxon>Sphenostylis</taxon>
    </lineage>
</organism>
<dbReference type="AlphaFoldDB" id="A0AA86W2W5"/>
<evidence type="ECO:0000256" key="1">
    <source>
        <dbReference type="SAM" id="Phobius"/>
    </source>
</evidence>
<proteinExistence type="predicted"/>
<dbReference type="EMBL" id="OY731407">
    <property type="protein sequence ID" value="CAJ1977230.1"/>
    <property type="molecule type" value="Genomic_DNA"/>
</dbReference>
<keyword evidence="1" id="KW-0472">Membrane</keyword>
<sequence>MYKTRSKKTGLGFKSQFARDGYHGDWEDAAHTRVRVKEMGMIRYGRDPWWVVEAGSGDVNHTGGDAAAGGLGLMVRAWGLCEPGAATQEKISARCSPSAFLNSVVGLCLVYCFFFGPSEFSGCCVLDDYYLSTTTVNIDDDVKVCRQVLKALPSE</sequence>
<evidence type="ECO:0000313" key="2">
    <source>
        <dbReference type="EMBL" id="CAJ1977230.1"/>
    </source>
</evidence>
<name>A0AA86W2W5_9FABA</name>
<reference evidence="2" key="1">
    <citation type="submission" date="2023-10" db="EMBL/GenBank/DDBJ databases">
        <authorList>
            <person name="Domelevo Entfellner J.-B."/>
        </authorList>
    </citation>
    <scope>NUCLEOTIDE SEQUENCE</scope>
</reference>
<dbReference type="Proteomes" id="UP001189624">
    <property type="component" value="Chromosome 10"/>
</dbReference>
<feature type="transmembrane region" description="Helical" evidence="1">
    <location>
        <begin position="99"/>
        <end position="116"/>
    </location>
</feature>
<keyword evidence="1" id="KW-1133">Transmembrane helix</keyword>
<accession>A0AA86W2W5</accession>
<dbReference type="Gramene" id="rna-AYBTSS11_LOCUS29381">
    <property type="protein sequence ID" value="CAJ1977230.1"/>
    <property type="gene ID" value="gene-AYBTSS11_LOCUS29381"/>
</dbReference>
<keyword evidence="1" id="KW-0812">Transmembrane</keyword>
<evidence type="ECO:0000313" key="3">
    <source>
        <dbReference type="Proteomes" id="UP001189624"/>
    </source>
</evidence>
<keyword evidence="3" id="KW-1185">Reference proteome</keyword>
<gene>
    <name evidence="2" type="ORF">AYBTSS11_LOCUS29381</name>
</gene>
<protein>
    <submittedName>
        <fullName evidence="2">Uncharacterized protein</fullName>
    </submittedName>
</protein>